<name>A0A2S6I3P6_9BACT</name>
<dbReference type="Proteomes" id="UP000237662">
    <property type="component" value="Unassembled WGS sequence"/>
</dbReference>
<comment type="caution">
    <text evidence="1">The sequence shown here is derived from an EMBL/GenBank/DDBJ whole genome shotgun (WGS) entry which is preliminary data.</text>
</comment>
<gene>
    <name evidence="1" type="ORF">CLV84_2704</name>
</gene>
<dbReference type="EMBL" id="PTJC01000006">
    <property type="protein sequence ID" value="PPK85797.1"/>
    <property type="molecule type" value="Genomic_DNA"/>
</dbReference>
<reference evidence="1 2" key="1">
    <citation type="submission" date="2018-02" db="EMBL/GenBank/DDBJ databases">
        <title>Genomic Encyclopedia of Archaeal and Bacterial Type Strains, Phase II (KMG-II): from individual species to whole genera.</title>
        <authorList>
            <person name="Goeker M."/>
        </authorList>
    </citation>
    <scope>NUCLEOTIDE SEQUENCE [LARGE SCALE GENOMIC DNA]</scope>
    <source>
        <strain evidence="1 2">DSM 29526</strain>
    </source>
</reference>
<proteinExistence type="predicted"/>
<keyword evidence="2" id="KW-1185">Reference proteome</keyword>
<dbReference type="AlphaFoldDB" id="A0A2S6I3P6"/>
<sequence length="207" mass="23472">MKSRKPTRFSYSNLFTISRILRKHPKRIELTSQLRRKLELAVLEGGVADGILTNQALDELRLAEVMRCIRTSTCQYCQRAGQLMPYKRRKVTALVFRQRIEERPEFACRSCALTRLTLSSLHTLFAGWWTVAGARATPYALYSNLKTVVLELSEAEMQWLLGAIDRVRSWVVRILPPSTAGAGKTEHPIPSAFLRDDDIDLITPVAG</sequence>
<evidence type="ECO:0000313" key="2">
    <source>
        <dbReference type="Proteomes" id="UP000237662"/>
    </source>
</evidence>
<protein>
    <submittedName>
        <fullName evidence="1">Uncharacterized protein</fullName>
    </submittedName>
</protein>
<accession>A0A2S6I3P6</accession>
<evidence type="ECO:0000313" key="1">
    <source>
        <dbReference type="EMBL" id="PPK85797.1"/>
    </source>
</evidence>
<organism evidence="1 2">
    <name type="scientific">Neolewinella xylanilytica</name>
    <dbReference type="NCBI Taxonomy" id="1514080"/>
    <lineage>
        <taxon>Bacteria</taxon>
        <taxon>Pseudomonadati</taxon>
        <taxon>Bacteroidota</taxon>
        <taxon>Saprospiria</taxon>
        <taxon>Saprospirales</taxon>
        <taxon>Lewinellaceae</taxon>
        <taxon>Neolewinella</taxon>
    </lineage>
</organism>